<comment type="catalytic activity">
    <reaction evidence="6">
        <text>2 R'C(R)SH + O2 = R'C(R)S-S(R)CR' + H2O2</text>
        <dbReference type="Rhea" id="RHEA:17357"/>
        <dbReference type="ChEBI" id="CHEBI:15379"/>
        <dbReference type="ChEBI" id="CHEBI:16240"/>
        <dbReference type="ChEBI" id="CHEBI:16520"/>
        <dbReference type="ChEBI" id="CHEBI:17412"/>
        <dbReference type="EC" id="1.8.3.2"/>
    </reaction>
</comment>
<dbReference type="GO" id="GO:0005739">
    <property type="term" value="C:mitochondrion"/>
    <property type="evidence" value="ECO:0007669"/>
    <property type="project" value="TreeGrafter"/>
</dbReference>
<dbReference type="InterPro" id="IPR039799">
    <property type="entry name" value="ALR/ERV"/>
</dbReference>
<name>A0A2B7YR14_POLH7</name>
<keyword evidence="5" id="KW-1015">Disulfide bond</keyword>
<evidence type="ECO:0000313" key="10">
    <source>
        <dbReference type="Proteomes" id="UP000224634"/>
    </source>
</evidence>
<feature type="domain" description="ERV/ALR sulfhydryl oxidase" evidence="8">
    <location>
        <begin position="67"/>
        <end position="167"/>
    </location>
</feature>
<keyword evidence="3 6" id="KW-0274">FAD</keyword>
<reference evidence="9 10" key="1">
    <citation type="submission" date="2017-10" db="EMBL/GenBank/DDBJ databases">
        <title>Comparative genomics in systemic dimorphic fungi from Ajellomycetaceae.</title>
        <authorList>
            <person name="Munoz J.F."/>
            <person name="Mcewen J.G."/>
            <person name="Clay O.K."/>
            <person name="Cuomo C.A."/>
        </authorList>
    </citation>
    <scope>NUCLEOTIDE SEQUENCE [LARGE SCALE GENOMIC DNA]</scope>
    <source>
        <strain evidence="9 10">UAMH7299</strain>
    </source>
</reference>
<dbReference type="PANTHER" id="PTHR12645">
    <property type="entry name" value="ALR/ERV"/>
    <property type="match status" value="1"/>
</dbReference>
<protein>
    <recommendedName>
        <fullName evidence="6">Sulfhydryl oxidase</fullName>
        <ecNumber evidence="6">1.8.3.2</ecNumber>
    </recommendedName>
</protein>
<gene>
    <name evidence="9" type="ORF">AJ80_01953</name>
</gene>
<evidence type="ECO:0000256" key="6">
    <source>
        <dbReference type="RuleBase" id="RU371123"/>
    </source>
</evidence>
<dbReference type="SUPFAM" id="SSF69000">
    <property type="entry name" value="FAD-dependent thiol oxidase"/>
    <property type="match status" value="1"/>
</dbReference>
<dbReference type="PANTHER" id="PTHR12645:SF1">
    <property type="entry name" value="FAD-LINKED SULFHYDRYL OXIDASE ERV2"/>
    <property type="match status" value="1"/>
</dbReference>
<dbReference type="OrthoDB" id="59470at2759"/>
<keyword evidence="4 6" id="KW-0560">Oxidoreductase</keyword>
<evidence type="ECO:0000256" key="5">
    <source>
        <dbReference type="ARBA" id="ARBA00023157"/>
    </source>
</evidence>
<comment type="cofactor">
    <cofactor evidence="1 6">
        <name>FAD</name>
        <dbReference type="ChEBI" id="CHEBI:57692"/>
    </cofactor>
</comment>
<keyword evidence="2 6" id="KW-0285">Flavoprotein</keyword>
<dbReference type="AlphaFoldDB" id="A0A2B7YR14"/>
<comment type="caution">
    <text evidence="9">The sequence shown here is derived from an EMBL/GenBank/DDBJ whole genome shotgun (WGS) entry which is preliminary data.</text>
</comment>
<evidence type="ECO:0000256" key="3">
    <source>
        <dbReference type="ARBA" id="ARBA00022827"/>
    </source>
</evidence>
<dbReference type="STRING" id="1447883.A0A2B7YR14"/>
<accession>A0A2B7YR14</accession>
<evidence type="ECO:0000313" key="9">
    <source>
        <dbReference type="EMBL" id="PGH26454.1"/>
    </source>
</evidence>
<dbReference type="GO" id="GO:0050660">
    <property type="term" value="F:flavin adenine dinucleotide binding"/>
    <property type="evidence" value="ECO:0007669"/>
    <property type="project" value="TreeGrafter"/>
</dbReference>
<evidence type="ECO:0000256" key="1">
    <source>
        <dbReference type="ARBA" id="ARBA00001974"/>
    </source>
</evidence>
<dbReference type="EMBL" id="PDNA01000017">
    <property type="protein sequence ID" value="PGH26454.1"/>
    <property type="molecule type" value="Genomic_DNA"/>
</dbReference>
<dbReference type="InterPro" id="IPR036774">
    <property type="entry name" value="ERV/ALR_sulphydryl_oxid_sf"/>
</dbReference>
<evidence type="ECO:0000256" key="7">
    <source>
        <dbReference type="SAM" id="MobiDB-lite"/>
    </source>
</evidence>
<evidence type="ECO:0000259" key="8">
    <source>
        <dbReference type="PROSITE" id="PS51324"/>
    </source>
</evidence>
<dbReference type="FunFam" id="1.20.120.310:FF:000002">
    <property type="entry name" value="Sulfhydryl oxidase"/>
    <property type="match status" value="1"/>
</dbReference>
<evidence type="ECO:0000256" key="4">
    <source>
        <dbReference type="ARBA" id="ARBA00023002"/>
    </source>
</evidence>
<dbReference type="Pfam" id="PF04777">
    <property type="entry name" value="Evr1_Alr"/>
    <property type="match status" value="1"/>
</dbReference>
<dbReference type="GO" id="GO:0016971">
    <property type="term" value="F:flavin-dependent sulfhydryl oxidase activity"/>
    <property type="evidence" value="ECO:0007669"/>
    <property type="project" value="InterPro"/>
</dbReference>
<dbReference type="Proteomes" id="UP000224634">
    <property type="component" value="Unassembled WGS sequence"/>
</dbReference>
<evidence type="ECO:0000256" key="2">
    <source>
        <dbReference type="ARBA" id="ARBA00022630"/>
    </source>
</evidence>
<organism evidence="9 10">
    <name type="scientific">Polytolypa hystricis (strain UAMH7299)</name>
    <dbReference type="NCBI Taxonomy" id="1447883"/>
    <lineage>
        <taxon>Eukaryota</taxon>
        <taxon>Fungi</taxon>
        <taxon>Dikarya</taxon>
        <taxon>Ascomycota</taxon>
        <taxon>Pezizomycotina</taxon>
        <taxon>Eurotiomycetes</taxon>
        <taxon>Eurotiomycetidae</taxon>
        <taxon>Onygenales</taxon>
        <taxon>Onygenales incertae sedis</taxon>
        <taxon>Polytolypa</taxon>
    </lineage>
</organism>
<dbReference type="Gene3D" id="1.20.120.310">
    <property type="entry name" value="ERV/ALR sulfhydryl oxidase domain"/>
    <property type="match status" value="1"/>
</dbReference>
<sequence length="229" mass="25692">MAHRPNSRLVITTGLVVFFILTLAFFRHQSPASPATRAPGHVDKSFPNVDISESMLHGEVVMPKLGNETAKAELGRATWKLLHTMMGRYPDKPSEEEKETLKAFIYLFSRLYPCGECASHFREHLKKYPPQVSSRFAAAGWACHVHNEVNEMLHKDIFDCTKIGDFYDCGCAGDDDDGDGSEKKDQPKDLEGIPFDNPEMSEEAKKKLSQDGRQFNSDVFTPVKISAEP</sequence>
<keyword evidence="10" id="KW-1185">Reference proteome</keyword>
<dbReference type="EC" id="1.8.3.2" evidence="6"/>
<feature type="region of interest" description="Disordered" evidence="7">
    <location>
        <begin position="177"/>
        <end position="229"/>
    </location>
</feature>
<dbReference type="InterPro" id="IPR017905">
    <property type="entry name" value="ERV/ALR_sulphydryl_oxidase"/>
</dbReference>
<dbReference type="PROSITE" id="PS51324">
    <property type="entry name" value="ERV_ALR"/>
    <property type="match status" value="1"/>
</dbReference>
<proteinExistence type="predicted"/>
<feature type="compositionally biased region" description="Basic and acidic residues" evidence="7">
    <location>
        <begin position="180"/>
        <end position="191"/>
    </location>
</feature>